<dbReference type="InterPro" id="IPR001976">
    <property type="entry name" value="Ribosomal_eS24"/>
</dbReference>
<name>A0A1L2JM09_9CREN</name>
<organism evidence="4">
    <name type="scientific">uncultured korarchaeote</name>
    <dbReference type="NCBI Taxonomy" id="161241"/>
    <lineage>
        <taxon>Archaea</taxon>
        <taxon>Thermoproteota</taxon>
        <taxon>environmental samples</taxon>
    </lineage>
</organism>
<keyword evidence="1 4" id="KW-0689">Ribosomal protein</keyword>
<accession>A0A1L2JM09</accession>
<dbReference type="GO" id="GO:1990904">
    <property type="term" value="C:ribonucleoprotein complex"/>
    <property type="evidence" value="ECO:0007669"/>
    <property type="project" value="UniProtKB-KW"/>
</dbReference>
<dbReference type="Gene3D" id="3.30.70.3370">
    <property type="match status" value="1"/>
</dbReference>
<dbReference type="GO" id="GO:0003735">
    <property type="term" value="F:structural constituent of ribosome"/>
    <property type="evidence" value="ECO:0007669"/>
    <property type="project" value="InterPro"/>
</dbReference>
<reference evidence="4" key="1">
    <citation type="journal article" date="2017" name="Nature">
        <title>Metagenomic exploration of ASGARD archaea illuminates the origin of cellular complexity in eukaryotes.</title>
        <authorList>
            <person name="Zaremba-Niedzwiedzka K."/>
            <person name="Caceres E.F."/>
            <person name="Saw J.H.W."/>
            <person name="Backstrom D."/>
            <person name="Juzokaite L."/>
            <person name="Vancaester E."/>
            <person name="Seitz K.W."/>
            <person name="Anantharaman K."/>
            <person name="Starnawski P."/>
            <person name="Kjeldsen K.U."/>
            <person name="Stott M.B."/>
            <person name="Nunoura T."/>
            <person name="Banfield J.F."/>
            <person name="Schramm A."/>
            <person name="Baker B.J."/>
            <person name="Spang A."/>
            <person name="Ettema T.J.G."/>
        </authorList>
    </citation>
    <scope>NUCLEOTIDE SEQUENCE</scope>
    <source>
        <strain evidence="4">TIV_3</strain>
    </source>
</reference>
<sequence length="107" mass="12169">MEEAIEVVSKISRKSIPRREYELRVKHTGRGIPSRSELRELLIPKLREKPDTTVIVKILGETGLQESRVIVHAYDSKSTMELFEPEHILRKNFQVGGKEEGGEGDEG</sequence>
<dbReference type="EMBL" id="KX764926">
    <property type="protein sequence ID" value="AOZ56013.1"/>
    <property type="molecule type" value="Genomic_DNA"/>
</dbReference>
<evidence type="ECO:0000256" key="1">
    <source>
        <dbReference type="ARBA" id="ARBA00022980"/>
    </source>
</evidence>
<dbReference type="InterPro" id="IPR012678">
    <property type="entry name" value="Ribosomal_uL23/eL15/eS24_sf"/>
</dbReference>
<dbReference type="InterPro" id="IPR053709">
    <property type="entry name" value="eRP_eS24_sf"/>
</dbReference>
<keyword evidence="2" id="KW-0687">Ribonucleoprotein</keyword>
<evidence type="ECO:0000256" key="2">
    <source>
        <dbReference type="ARBA" id="ARBA00023274"/>
    </source>
</evidence>
<protein>
    <recommendedName>
        <fullName evidence="3">30S ribosomal protein S24e</fullName>
    </recommendedName>
</protein>
<dbReference type="GO" id="GO:0005840">
    <property type="term" value="C:ribosome"/>
    <property type="evidence" value="ECO:0007669"/>
    <property type="project" value="UniProtKB-KW"/>
</dbReference>
<evidence type="ECO:0000313" key="4">
    <source>
        <dbReference type="EMBL" id="AOZ56013.1"/>
    </source>
</evidence>
<proteinExistence type="predicted"/>
<dbReference type="AlphaFoldDB" id="A0A1L2JM09"/>
<dbReference type="SUPFAM" id="SSF54189">
    <property type="entry name" value="Ribosomal proteins S24e, L23 and L15e"/>
    <property type="match status" value="1"/>
</dbReference>
<evidence type="ECO:0000256" key="3">
    <source>
        <dbReference type="ARBA" id="ARBA00035358"/>
    </source>
</evidence>
<dbReference type="Pfam" id="PF01282">
    <property type="entry name" value="Ribosomal_S24e"/>
    <property type="match status" value="1"/>
</dbReference>
<dbReference type="GO" id="GO:0006412">
    <property type="term" value="P:translation"/>
    <property type="evidence" value="ECO:0007669"/>
    <property type="project" value="InterPro"/>
</dbReference>